<dbReference type="HAMAP" id="MF_00052_B">
    <property type="entry name" value="RNase_HII_B"/>
    <property type="match status" value="1"/>
</dbReference>
<evidence type="ECO:0000256" key="4">
    <source>
        <dbReference type="ARBA" id="ARBA00004496"/>
    </source>
</evidence>
<proteinExistence type="inferred from homology"/>
<dbReference type="Gene3D" id="3.30.420.10">
    <property type="entry name" value="Ribonuclease H-like superfamily/Ribonuclease H"/>
    <property type="match status" value="1"/>
</dbReference>
<dbReference type="Proteomes" id="UP000682134">
    <property type="component" value="Unassembled WGS sequence"/>
</dbReference>
<evidence type="ECO:0000256" key="11">
    <source>
        <dbReference type="ARBA" id="ARBA00022759"/>
    </source>
</evidence>
<dbReference type="SUPFAM" id="SSF53098">
    <property type="entry name" value="Ribonuclease H-like"/>
    <property type="match status" value="1"/>
</dbReference>
<evidence type="ECO:0000256" key="16">
    <source>
        <dbReference type="RuleBase" id="RU003515"/>
    </source>
</evidence>
<keyword evidence="19" id="KW-1185">Reference proteome</keyword>
<feature type="domain" description="RNase H type-2" evidence="17">
    <location>
        <begin position="71"/>
        <end position="254"/>
    </location>
</feature>
<dbReference type="GO" id="GO:0004523">
    <property type="term" value="F:RNA-DNA hybrid ribonuclease activity"/>
    <property type="evidence" value="ECO:0007669"/>
    <property type="project" value="UniProtKB-UniRule"/>
</dbReference>
<dbReference type="InterPro" id="IPR001352">
    <property type="entry name" value="RNase_HII/HIII"/>
</dbReference>
<keyword evidence="13 14" id="KW-0464">Manganese</keyword>
<comment type="similarity">
    <text evidence="5 14 16">Belongs to the RNase HII family.</text>
</comment>
<gene>
    <name evidence="14" type="primary">rnhB</name>
    <name evidence="18" type="ORF">J5Y03_13820</name>
</gene>
<protein>
    <recommendedName>
        <fullName evidence="7 14">Ribonuclease HII</fullName>
        <shortName evidence="14">RNase HII</shortName>
        <ecNumber evidence="6 14">3.1.26.4</ecNumber>
    </recommendedName>
</protein>
<dbReference type="InterPro" id="IPR036397">
    <property type="entry name" value="RNaseH_sf"/>
</dbReference>
<dbReference type="AlphaFoldDB" id="A0A940SHJ5"/>
<feature type="binding site" evidence="14 15">
    <location>
        <position position="78"/>
    </location>
    <ligand>
        <name>a divalent metal cation</name>
        <dbReference type="ChEBI" id="CHEBI:60240"/>
    </ligand>
</feature>
<name>A0A940SHJ5_9BACI</name>
<dbReference type="NCBIfam" id="NF000595">
    <property type="entry name" value="PRK00015.1-3"/>
    <property type="match status" value="1"/>
</dbReference>
<dbReference type="PANTHER" id="PTHR10954:SF18">
    <property type="entry name" value="RIBONUCLEASE HII"/>
    <property type="match status" value="1"/>
</dbReference>
<evidence type="ECO:0000256" key="8">
    <source>
        <dbReference type="ARBA" id="ARBA00022490"/>
    </source>
</evidence>
<comment type="function">
    <text evidence="3 14 16">Endonuclease that specifically degrades the RNA of RNA-DNA hybrids.</text>
</comment>
<dbReference type="InterPro" id="IPR012337">
    <property type="entry name" value="RNaseH-like_sf"/>
</dbReference>
<evidence type="ECO:0000313" key="18">
    <source>
        <dbReference type="EMBL" id="MBP0726257.1"/>
    </source>
</evidence>
<feature type="binding site" evidence="14 15">
    <location>
        <position position="77"/>
    </location>
    <ligand>
        <name>a divalent metal cation</name>
        <dbReference type="ChEBI" id="CHEBI:60240"/>
    </ligand>
</feature>
<dbReference type="FunFam" id="3.30.420.10:FF:000006">
    <property type="entry name" value="Ribonuclease HII"/>
    <property type="match status" value="1"/>
</dbReference>
<evidence type="ECO:0000256" key="13">
    <source>
        <dbReference type="ARBA" id="ARBA00023211"/>
    </source>
</evidence>
<comment type="subcellular location">
    <subcellularLocation>
        <location evidence="4 14">Cytoplasm</location>
    </subcellularLocation>
</comment>
<dbReference type="NCBIfam" id="NF000594">
    <property type="entry name" value="PRK00015.1-1"/>
    <property type="match status" value="1"/>
</dbReference>
<evidence type="ECO:0000256" key="3">
    <source>
        <dbReference type="ARBA" id="ARBA00004065"/>
    </source>
</evidence>
<evidence type="ECO:0000256" key="6">
    <source>
        <dbReference type="ARBA" id="ARBA00012180"/>
    </source>
</evidence>
<keyword evidence="11 14" id="KW-0255">Endonuclease</keyword>
<sequence length="254" mass="28374">MGYSIKELKEILETISDVNDETLRSIKMDERIGVQKLVAKWMKDQEKRKLALEKYKLMQAYEEDLINNGVTLIAGVDEVGRGPLAGPVVAAAVILKKDANLIGIDDSKKLSKGKRKFFFEQIKTEAVSYGIGICTSKEIDQHNIYEATKIAMERAISNLNPSPQHLLIDAMKLALPISQTSIIKGDANSISIAAASVLAKETRDAMMEELGEKYPEYGFEKHMGYGTKEHLNAIKEKGIIDEHRRSFAPIKEYS</sequence>
<dbReference type="EMBL" id="JAGIYQ010000009">
    <property type="protein sequence ID" value="MBP0726257.1"/>
    <property type="molecule type" value="Genomic_DNA"/>
</dbReference>
<comment type="cofactor">
    <cofactor evidence="2">
        <name>Mg(2+)</name>
        <dbReference type="ChEBI" id="CHEBI:18420"/>
    </cofactor>
</comment>
<dbReference type="InterPro" id="IPR022898">
    <property type="entry name" value="RNase_HII"/>
</dbReference>
<dbReference type="GO" id="GO:0030145">
    <property type="term" value="F:manganese ion binding"/>
    <property type="evidence" value="ECO:0007669"/>
    <property type="project" value="UniProtKB-UniRule"/>
</dbReference>
<dbReference type="GO" id="GO:0032299">
    <property type="term" value="C:ribonuclease H2 complex"/>
    <property type="evidence" value="ECO:0007669"/>
    <property type="project" value="TreeGrafter"/>
</dbReference>
<accession>A0A940SHJ5</accession>
<keyword evidence="12 14" id="KW-0378">Hydrolase</keyword>
<comment type="cofactor">
    <cofactor evidence="14 15">
        <name>Mn(2+)</name>
        <dbReference type="ChEBI" id="CHEBI:29035"/>
    </cofactor>
    <cofactor evidence="14 15">
        <name>Mg(2+)</name>
        <dbReference type="ChEBI" id="CHEBI:18420"/>
    </cofactor>
    <text evidence="14 15">Manganese or magnesium. Binds 1 divalent metal ion per monomer in the absence of substrate. May bind a second metal ion after substrate binding.</text>
</comment>
<dbReference type="GO" id="GO:0005737">
    <property type="term" value="C:cytoplasm"/>
    <property type="evidence" value="ECO:0007669"/>
    <property type="project" value="UniProtKB-SubCell"/>
</dbReference>
<evidence type="ECO:0000313" key="19">
    <source>
        <dbReference type="Proteomes" id="UP000682134"/>
    </source>
</evidence>
<evidence type="ECO:0000256" key="10">
    <source>
        <dbReference type="ARBA" id="ARBA00022723"/>
    </source>
</evidence>
<comment type="catalytic activity">
    <reaction evidence="1 14 15 16">
        <text>Endonucleolytic cleavage to 5'-phosphomonoester.</text>
        <dbReference type="EC" id="3.1.26.4"/>
    </reaction>
</comment>
<evidence type="ECO:0000256" key="2">
    <source>
        <dbReference type="ARBA" id="ARBA00001946"/>
    </source>
</evidence>
<dbReference type="CDD" id="cd07182">
    <property type="entry name" value="RNase_HII_bacteria_HII_like"/>
    <property type="match status" value="1"/>
</dbReference>
<dbReference type="Pfam" id="PF01351">
    <property type="entry name" value="RNase_HII"/>
    <property type="match status" value="1"/>
</dbReference>
<dbReference type="RefSeq" id="WP_209406601.1">
    <property type="nucleotide sequence ID" value="NZ_JAGIYQ010000009.1"/>
</dbReference>
<evidence type="ECO:0000256" key="1">
    <source>
        <dbReference type="ARBA" id="ARBA00000077"/>
    </source>
</evidence>
<keyword evidence="9 14" id="KW-0540">Nuclease</keyword>
<evidence type="ECO:0000256" key="9">
    <source>
        <dbReference type="ARBA" id="ARBA00022722"/>
    </source>
</evidence>
<feature type="binding site" evidence="14 15">
    <location>
        <position position="169"/>
    </location>
    <ligand>
        <name>a divalent metal cation</name>
        <dbReference type="ChEBI" id="CHEBI:60240"/>
    </ligand>
</feature>
<dbReference type="GO" id="GO:0043137">
    <property type="term" value="P:DNA replication, removal of RNA primer"/>
    <property type="evidence" value="ECO:0007669"/>
    <property type="project" value="TreeGrafter"/>
</dbReference>
<evidence type="ECO:0000256" key="12">
    <source>
        <dbReference type="ARBA" id="ARBA00022801"/>
    </source>
</evidence>
<evidence type="ECO:0000256" key="7">
    <source>
        <dbReference type="ARBA" id="ARBA00019179"/>
    </source>
</evidence>
<comment type="caution">
    <text evidence="18">The sequence shown here is derived from an EMBL/GenBank/DDBJ whole genome shotgun (WGS) entry which is preliminary data.</text>
</comment>
<evidence type="ECO:0000256" key="5">
    <source>
        <dbReference type="ARBA" id="ARBA00007383"/>
    </source>
</evidence>
<dbReference type="PANTHER" id="PTHR10954">
    <property type="entry name" value="RIBONUCLEASE H2 SUBUNIT A"/>
    <property type="match status" value="1"/>
</dbReference>
<keyword evidence="8 14" id="KW-0963">Cytoplasm</keyword>
<reference evidence="18" key="1">
    <citation type="submission" date="2021-04" db="EMBL/GenBank/DDBJ databases">
        <title>Genome seq and assembly of Bacillus sp.</title>
        <authorList>
            <person name="Chhetri G."/>
        </authorList>
    </citation>
    <scope>NUCLEOTIDE SEQUENCE</scope>
    <source>
        <strain evidence="18">RG28</strain>
    </source>
</reference>
<evidence type="ECO:0000256" key="15">
    <source>
        <dbReference type="PROSITE-ProRule" id="PRU01319"/>
    </source>
</evidence>
<dbReference type="PROSITE" id="PS51975">
    <property type="entry name" value="RNASE_H_2"/>
    <property type="match status" value="1"/>
</dbReference>
<dbReference type="GO" id="GO:0006298">
    <property type="term" value="P:mismatch repair"/>
    <property type="evidence" value="ECO:0007669"/>
    <property type="project" value="TreeGrafter"/>
</dbReference>
<dbReference type="EC" id="3.1.26.4" evidence="6 14"/>
<evidence type="ECO:0000256" key="14">
    <source>
        <dbReference type="HAMAP-Rule" id="MF_00052"/>
    </source>
</evidence>
<organism evidence="18 19">
    <name type="scientific">Gottfriedia endophytica</name>
    <dbReference type="NCBI Taxonomy" id="2820819"/>
    <lineage>
        <taxon>Bacteria</taxon>
        <taxon>Bacillati</taxon>
        <taxon>Bacillota</taxon>
        <taxon>Bacilli</taxon>
        <taxon>Bacillales</taxon>
        <taxon>Bacillaceae</taxon>
        <taxon>Gottfriedia</taxon>
    </lineage>
</organism>
<dbReference type="InterPro" id="IPR024567">
    <property type="entry name" value="RNase_HII/HIII_dom"/>
</dbReference>
<keyword evidence="10 14" id="KW-0479">Metal-binding</keyword>
<dbReference type="GO" id="GO:0003723">
    <property type="term" value="F:RNA binding"/>
    <property type="evidence" value="ECO:0007669"/>
    <property type="project" value="UniProtKB-UniRule"/>
</dbReference>
<evidence type="ECO:0000259" key="17">
    <source>
        <dbReference type="PROSITE" id="PS51975"/>
    </source>
</evidence>